<dbReference type="Proteomes" id="UP001591681">
    <property type="component" value="Unassembled WGS sequence"/>
</dbReference>
<dbReference type="AlphaFoldDB" id="A0ABD1JGC6"/>
<feature type="signal peptide" evidence="12">
    <location>
        <begin position="1"/>
        <end position="15"/>
    </location>
</feature>
<protein>
    <recommendedName>
        <fullName evidence="13">Longin domain-containing protein</fullName>
    </recommendedName>
</protein>
<feature type="domain" description="Longin" evidence="13">
    <location>
        <begin position="8"/>
        <end position="119"/>
    </location>
</feature>
<evidence type="ECO:0000256" key="4">
    <source>
        <dbReference type="ARBA" id="ARBA00022448"/>
    </source>
</evidence>
<dbReference type="Gene3D" id="3.30.450.50">
    <property type="entry name" value="Longin domain"/>
    <property type="match status" value="1"/>
</dbReference>
<dbReference type="InterPro" id="IPR010908">
    <property type="entry name" value="Longin_dom"/>
</dbReference>
<keyword evidence="9 11" id="KW-1133">Transmembrane helix</keyword>
<name>A0ABD1JGC6_9TELE</name>
<dbReference type="PROSITE" id="PS50859">
    <property type="entry name" value="LONGIN"/>
    <property type="match status" value="1"/>
</dbReference>
<dbReference type="EMBL" id="JBHFQA010000016">
    <property type="protein sequence ID" value="KAL2085128.1"/>
    <property type="molecule type" value="Genomic_DNA"/>
</dbReference>
<dbReference type="PANTHER" id="PTHR46258:SF2">
    <property type="entry name" value="VESICLE-TRAFFICKING PROTEIN SEC22C"/>
    <property type="match status" value="1"/>
</dbReference>
<comment type="subcellular location">
    <subcellularLocation>
        <location evidence="2">Endoplasmic reticulum membrane</location>
        <topology evidence="2">Multi-pass membrane protein</topology>
    </subcellularLocation>
</comment>
<keyword evidence="7" id="KW-0931">ER-Golgi transport</keyword>
<feature type="transmembrane region" description="Helical" evidence="11">
    <location>
        <begin position="252"/>
        <end position="269"/>
    </location>
</feature>
<dbReference type="Pfam" id="PF13774">
    <property type="entry name" value="Longin"/>
    <property type="match status" value="1"/>
</dbReference>
<accession>A0ABD1JGC6</accession>
<evidence type="ECO:0000313" key="14">
    <source>
        <dbReference type="EMBL" id="KAL2085128.1"/>
    </source>
</evidence>
<dbReference type="SUPFAM" id="SSF64356">
    <property type="entry name" value="SNARE-like"/>
    <property type="match status" value="1"/>
</dbReference>
<evidence type="ECO:0000256" key="12">
    <source>
        <dbReference type="SAM" id="SignalP"/>
    </source>
</evidence>
<keyword evidence="10 11" id="KW-0472">Membrane</keyword>
<evidence type="ECO:0000256" key="2">
    <source>
        <dbReference type="ARBA" id="ARBA00004477"/>
    </source>
</evidence>
<evidence type="ECO:0000259" key="13">
    <source>
        <dbReference type="PROSITE" id="PS50859"/>
    </source>
</evidence>
<evidence type="ECO:0000256" key="1">
    <source>
        <dbReference type="ARBA" id="ARBA00003595"/>
    </source>
</evidence>
<evidence type="ECO:0000256" key="7">
    <source>
        <dbReference type="ARBA" id="ARBA00022892"/>
    </source>
</evidence>
<feature type="transmembrane region" description="Helical" evidence="11">
    <location>
        <begin position="189"/>
        <end position="208"/>
    </location>
</feature>
<evidence type="ECO:0000256" key="6">
    <source>
        <dbReference type="ARBA" id="ARBA00022824"/>
    </source>
</evidence>
<evidence type="ECO:0000256" key="5">
    <source>
        <dbReference type="ARBA" id="ARBA00022692"/>
    </source>
</evidence>
<dbReference type="CDD" id="cd14824">
    <property type="entry name" value="Longin"/>
    <property type="match status" value="1"/>
</dbReference>
<evidence type="ECO:0000313" key="15">
    <source>
        <dbReference type="Proteomes" id="UP001591681"/>
    </source>
</evidence>
<dbReference type="PANTHER" id="PTHR46258">
    <property type="entry name" value="LONGIN DOMAIN-CONTAINING PROTEIN"/>
    <property type="match status" value="1"/>
</dbReference>
<reference evidence="14 15" key="1">
    <citation type="submission" date="2024-09" db="EMBL/GenBank/DDBJ databases">
        <title>A chromosome-level genome assembly of Gray's grenadier anchovy, Coilia grayii.</title>
        <authorList>
            <person name="Fu Z."/>
        </authorList>
    </citation>
    <scope>NUCLEOTIDE SEQUENCE [LARGE SCALE GENOMIC DNA]</scope>
    <source>
        <strain evidence="14">G4</strain>
        <tissue evidence="14">Muscle</tissue>
    </source>
</reference>
<feature type="chain" id="PRO_5044888300" description="Longin domain-containing protein" evidence="12">
    <location>
        <begin position="16"/>
        <end position="303"/>
    </location>
</feature>
<dbReference type="Pfam" id="PF25970">
    <property type="entry name" value="SEC22a_C"/>
    <property type="match status" value="1"/>
</dbReference>
<keyword evidence="8" id="KW-0653">Protein transport</keyword>
<organism evidence="14 15">
    <name type="scientific">Coilia grayii</name>
    <name type="common">Gray's grenadier anchovy</name>
    <dbReference type="NCBI Taxonomy" id="363190"/>
    <lineage>
        <taxon>Eukaryota</taxon>
        <taxon>Metazoa</taxon>
        <taxon>Chordata</taxon>
        <taxon>Craniata</taxon>
        <taxon>Vertebrata</taxon>
        <taxon>Euteleostomi</taxon>
        <taxon>Actinopterygii</taxon>
        <taxon>Neopterygii</taxon>
        <taxon>Teleostei</taxon>
        <taxon>Clupei</taxon>
        <taxon>Clupeiformes</taxon>
        <taxon>Clupeoidei</taxon>
        <taxon>Engraulidae</taxon>
        <taxon>Coilinae</taxon>
        <taxon>Coilia</taxon>
    </lineage>
</organism>
<evidence type="ECO:0000256" key="8">
    <source>
        <dbReference type="ARBA" id="ARBA00022927"/>
    </source>
</evidence>
<gene>
    <name evidence="14" type="ORF">ACEWY4_018448</name>
</gene>
<dbReference type="GO" id="GO:0005789">
    <property type="term" value="C:endoplasmic reticulum membrane"/>
    <property type="evidence" value="ECO:0007669"/>
    <property type="project" value="UniProtKB-SubCell"/>
</dbReference>
<keyword evidence="4" id="KW-0813">Transport</keyword>
<dbReference type="SMART" id="SM01270">
    <property type="entry name" value="Longin"/>
    <property type="match status" value="1"/>
</dbReference>
<dbReference type="InterPro" id="IPR011012">
    <property type="entry name" value="Longin-like_dom_sf"/>
</dbReference>
<dbReference type="InterPro" id="IPR059071">
    <property type="entry name" value="SEC22a-c_C"/>
</dbReference>
<dbReference type="GO" id="GO:0015031">
    <property type="term" value="P:protein transport"/>
    <property type="evidence" value="ECO:0007669"/>
    <property type="project" value="UniProtKB-KW"/>
</dbReference>
<keyword evidence="15" id="KW-1185">Reference proteome</keyword>
<keyword evidence="6" id="KW-0256">Endoplasmic reticulum</keyword>
<keyword evidence="12" id="KW-0732">Signal</keyword>
<comment type="similarity">
    <text evidence="3">Belongs to the synaptobrevin family.</text>
</comment>
<evidence type="ECO:0000256" key="10">
    <source>
        <dbReference type="ARBA" id="ARBA00023136"/>
    </source>
</evidence>
<evidence type="ECO:0000256" key="11">
    <source>
        <dbReference type="SAM" id="Phobius"/>
    </source>
</evidence>
<comment type="caution">
    <text evidence="14">The sequence shown here is derived from an EMBL/GenBank/DDBJ whole genome shotgun (WGS) entry which is preliminary data.</text>
</comment>
<proteinExistence type="inferred from homology"/>
<comment type="function">
    <text evidence="1">May be involved in vesicle transport between the ER and the Golgi complex.</text>
</comment>
<evidence type="ECO:0000256" key="9">
    <source>
        <dbReference type="ARBA" id="ARBA00022989"/>
    </source>
</evidence>
<evidence type="ECO:0000256" key="3">
    <source>
        <dbReference type="ARBA" id="ARBA00008025"/>
    </source>
</evidence>
<dbReference type="InterPro" id="IPR043546">
    <property type="entry name" value="Sec22a/c"/>
</dbReference>
<sequence>MALILFAFVVRLRDGLPLSASTDFQHSPELQDRKQQLRLLSKALPLYPERGTVTGHDLHIHFLSSGGVSYMAVCSCRLPAALAFCFLEDVRWEFSDRFDGTAVALATRPYPFLEFDSIIQKLKQHYNQSGGPSLGVTLAEVQDELRTSPPHIITLGDLPLSNGAANGHAEQGPATGSNQRLEPVSAPGILSLVLNIMCAALNLIRGVHLMEYTFQDDYDGIWNVVAFLLAFLCCVCQCQLYLFHSSLRKQKAFTLLSAIVICNGFLFGLRNVWQLTFHVSVACLSTALTLSRKLQDRTNDCGV</sequence>
<keyword evidence="5 11" id="KW-0812">Transmembrane</keyword>
<feature type="transmembrane region" description="Helical" evidence="11">
    <location>
        <begin position="220"/>
        <end position="243"/>
    </location>
</feature>